<evidence type="ECO:0000313" key="1">
    <source>
        <dbReference type="EMBL" id="KKK90597.1"/>
    </source>
</evidence>
<accession>A0A0F8Z9W3</accession>
<dbReference type="AlphaFoldDB" id="A0A0F8Z9W3"/>
<organism evidence="1">
    <name type="scientific">marine sediment metagenome</name>
    <dbReference type="NCBI Taxonomy" id="412755"/>
    <lineage>
        <taxon>unclassified sequences</taxon>
        <taxon>metagenomes</taxon>
        <taxon>ecological metagenomes</taxon>
    </lineage>
</organism>
<protein>
    <recommendedName>
        <fullName evidence="2">Tip attachment protein J domain-containing protein</fullName>
    </recommendedName>
</protein>
<dbReference type="EMBL" id="LAZR01049030">
    <property type="protein sequence ID" value="KKK90597.1"/>
    <property type="molecule type" value="Genomic_DNA"/>
</dbReference>
<reference evidence="1" key="1">
    <citation type="journal article" date="2015" name="Nature">
        <title>Complex archaea that bridge the gap between prokaryotes and eukaryotes.</title>
        <authorList>
            <person name="Spang A."/>
            <person name="Saw J.H."/>
            <person name="Jorgensen S.L."/>
            <person name="Zaremba-Niedzwiedzka K."/>
            <person name="Martijn J."/>
            <person name="Lind A.E."/>
            <person name="van Eijk R."/>
            <person name="Schleper C."/>
            <person name="Guy L."/>
            <person name="Ettema T.J."/>
        </authorList>
    </citation>
    <scope>NUCLEOTIDE SEQUENCE</scope>
</reference>
<evidence type="ECO:0008006" key="2">
    <source>
        <dbReference type="Google" id="ProtNLM"/>
    </source>
</evidence>
<proteinExistence type="predicted"/>
<name>A0A0F8Z9W3_9ZZZZ</name>
<comment type="caution">
    <text evidence="1">The sequence shown here is derived from an EMBL/GenBank/DDBJ whole genome shotgun (WGS) entry which is preliminary data.</text>
</comment>
<feature type="non-terminal residue" evidence="1">
    <location>
        <position position="318"/>
    </location>
</feature>
<gene>
    <name evidence="1" type="ORF">LCGC14_2721420</name>
</gene>
<sequence>MVSKLKHVGTVKIGAESYLLAETGEQQAWQERYLHEPPWVDGLPSMLSEPSETWHLGGLKSKQGIPGTSEYGQNTDARFPFRILPAPKVNVITLTNSVATPTSFFETLGYLWAVCGRYVYRINPSDDSMWQSKDFGAAIDGVEGIEWEENKGLVTTKNPEPQDRTLWEVSAIGTPDTWANAALGVKPRRIVAGIDRMFGVQWDGLLRNCVSGLDPLLSASWSDEIQCGSKVQIPTGIAAFEKTVLVGKPDGLYGVSPEGKGIRIITRMTRATNNCLGLTVIDPYAWVPHSRGLFRFAPGLVESIGLEKETINEGPIRG</sequence>